<evidence type="ECO:0000313" key="9">
    <source>
        <dbReference type="EMBL" id="SDE17465.1"/>
    </source>
</evidence>
<dbReference type="Gene3D" id="2.40.160.60">
    <property type="entry name" value="Outer membrane protein transport protein (OMPP1/FadL/TodX)"/>
    <property type="match status" value="1"/>
</dbReference>
<organism evidence="9 10">
    <name type="scientific">Paracoccus isoporae</name>
    <dbReference type="NCBI Taxonomy" id="591205"/>
    <lineage>
        <taxon>Bacteria</taxon>
        <taxon>Pseudomonadati</taxon>
        <taxon>Pseudomonadota</taxon>
        <taxon>Alphaproteobacteria</taxon>
        <taxon>Rhodobacterales</taxon>
        <taxon>Paracoccaceae</taxon>
        <taxon>Paracoccus</taxon>
    </lineage>
</organism>
<dbReference type="Proteomes" id="UP000199344">
    <property type="component" value="Unassembled WGS sequence"/>
</dbReference>
<evidence type="ECO:0000256" key="7">
    <source>
        <dbReference type="ARBA" id="ARBA00023237"/>
    </source>
</evidence>
<protein>
    <submittedName>
        <fullName evidence="9">Long-chain fatty acid transport protein</fullName>
    </submittedName>
</protein>
<accession>A0A1G7ATY7</accession>
<dbReference type="GO" id="GO:0015483">
    <property type="term" value="F:long-chain fatty acid transporting porin activity"/>
    <property type="evidence" value="ECO:0007669"/>
    <property type="project" value="TreeGrafter"/>
</dbReference>
<dbReference type="GO" id="GO:0009279">
    <property type="term" value="C:cell outer membrane"/>
    <property type="evidence" value="ECO:0007669"/>
    <property type="project" value="UniProtKB-SubCell"/>
</dbReference>
<evidence type="ECO:0000313" key="10">
    <source>
        <dbReference type="Proteomes" id="UP000199344"/>
    </source>
</evidence>
<reference evidence="9 10" key="1">
    <citation type="submission" date="2016-10" db="EMBL/GenBank/DDBJ databases">
        <authorList>
            <person name="de Groot N.N."/>
        </authorList>
    </citation>
    <scope>NUCLEOTIDE SEQUENCE [LARGE SCALE GENOMIC DNA]</scope>
    <source>
        <strain evidence="9 10">DSM 22220</strain>
    </source>
</reference>
<dbReference type="Pfam" id="PF03349">
    <property type="entry name" value="Toluene_X"/>
    <property type="match status" value="1"/>
</dbReference>
<evidence type="ECO:0000256" key="6">
    <source>
        <dbReference type="ARBA" id="ARBA00023136"/>
    </source>
</evidence>
<feature type="signal peptide" evidence="8">
    <location>
        <begin position="1"/>
        <end position="20"/>
    </location>
</feature>
<keyword evidence="3" id="KW-1134">Transmembrane beta strand</keyword>
<dbReference type="RefSeq" id="WP_090523004.1">
    <property type="nucleotide sequence ID" value="NZ_FNAH01000004.1"/>
</dbReference>
<sequence length="386" mass="40713">MKKTIAGATALLISAAPVFAGGIERSTQSIGILFEEGNYLEFNAQLTKPEVDGNDLAIFGGSPTGSVAEDFNVVGFGYKHQFTDKLSGAVIVEHPYGADVDYPTAAQGGSVMLGGTKANVESAHISAIGRYKFNDAFAVHGGLRMTKASGDVSLSGLAYGPVSGYRARLDNDSATGWLAGVSWERPEIAARVALTYYSEIEHDFGTTETGPLVDPDGPGPLPSLPLLNASSTTKVKTPSALVLDFQTGVAADTLVFGQIRHVKWSDFTVDPQQFVQVTGGGLVSLEDTTTYTLGVGRRFTENWSGSASISYEPEGDDLVSPLAPSNGRLGLTLAGVYTQDNWKITGGINYTKLGDAQPETGTPDTARAEMTDNHAVSLGLRVGYRF</sequence>
<dbReference type="OrthoDB" id="6679728at2"/>
<dbReference type="SUPFAM" id="SSF56935">
    <property type="entry name" value="Porins"/>
    <property type="match status" value="1"/>
</dbReference>
<keyword evidence="4" id="KW-0812">Transmembrane</keyword>
<proteinExistence type="inferred from homology"/>
<evidence type="ECO:0000256" key="5">
    <source>
        <dbReference type="ARBA" id="ARBA00022729"/>
    </source>
</evidence>
<dbReference type="PANTHER" id="PTHR35093:SF8">
    <property type="entry name" value="OUTER MEMBRANE PROTEIN NMB0088-RELATED"/>
    <property type="match status" value="1"/>
</dbReference>
<dbReference type="EMBL" id="FNAH01000004">
    <property type="protein sequence ID" value="SDE17465.1"/>
    <property type="molecule type" value="Genomic_DNA"/>
</dbReference>
<dbReference type="AlphaFoldDB" id="A0A1G7ATY7"/>
<keyword evidence="6" id="KW-0472">Membrane</keyword>
<name>A0A1G7ATY7_9RHOB</name>
<keyword evidence="7" id="KW-0998">Cell outer membrane</keyword>
<keyword evidence="10" id="KW-1185">Reference proteome</keyword>
<evidence type="ECO:0000256" key="3">
    <source>
        <dbReference type="ARBA" id="ARBA00022452"/>
    </source>
</evidence>
<dbReference type="PANTHER" id="PTHR35093">
    <property type="entry name" value="OUTER MEMBRANE PROTEIN NMB0088-RELATED"/>
    <property type="match status" value="1"/>
</dbReference>
<gene>
    <name evidence="9" type="ORF">SAMN05421538_104229</name>
</gene>
<keyword evidence="5 8" id="KW-0732">Signal</keyword>
<dbReference type="STRING" id="591205.SAMN05421538_104229"/>
<feature type="chain" id="PRO_5011775337" evidence="8">
    <location>
        <begin position="21"/>
        <end position="386"/>
    </location>
</feature>
<evidence type="ECO:0000256" key="8">
    <source>
        <dbReference type="SAM" id="SignalP"/>
    </source>
</evidence>
<comment type="subcellular location">
    <subcellularLocation>
        <location evidence="1">Cell outer membrane</location>
        <topology evidence="1">Multi-pass membrane protein</topology>
    </subcellularLocation>
</comment>
<evidence type="ECO:0000256" key="2">
    <source>
        <dbReference type="ARBA" id="ARBA00008163"/>
    </source>
</evidence>
<dbReference type="InterPro" id="IPR005017">
    <property type="entry name" value="OMPP1/FadL/TodX"/>
</dbReference>
<comment type="similarity">
    <text evidence="2">Belongs to the OmpP1/FadL family.</text>
</comment>
<evidence type="ECO:0000256" key="4">
    <source>
        <dbReference type="ARBA" id="ARBA00022692"/>
    </source>
</evidence>
<evidence type="ECO:0000256" key="1">
    <source>
        <dbReference type="ARBA" id="ARBA00004571"/>
    </source>
</evidence>